<comment type="caution">
    <text evidence="2">The sequence shown here is derived from an EMBL/GenBank/DDBJ whole genome shotgun (WGS) entry which is preliminary data.</text>
</comment>
<feature type="compositionally biased region" description="Acidic residues" evidence="1">
    <location>
        <begin position="60"/>
        <end position="74"/>
    </location>
</feature>
<dbReference type="EMBL" id="BAAANJ010000001">
    <property type="protein sequence ID" value="GAA1797985.1"/>
    <property type="molecule type" value="Genomic_DNA"/>
</dbReference>
<gene>
    <name evidence="2" type="ORF">GCM10009749_02040</name>
</gene>
<evidence type="ECO:0000256" key="1">
    <source>
        <dbReference type="SAM" id="MobiDB-lite"/>
    </source>
</evidence>
<organism evidence="2 3">
    <name type="scientific">Agromyces neolithicus</name>
    <dbReference type="NCBI Taxonomy" id="269420"/>
    <lineage>
        <taxon>Bacteria</taxon>
        <taxon>Bacillati</taxon>
        <taxon>Actinomycetota</taxon>
        <taxon>Actinomycetes</taxon>
        <taxon>Micrococcales</taxon>
        <taxon>Microbacteriaceae</taxon>
        <taxon>Agromyces</taxon>
    </lineage>
</organism>
<dbReference type="RefSeq" id="WP_344292511.1">
    <property type="nucleotide sequence ID" value="NZ_BAAANJ010000001.1"/>
</dbReference>
<sequence length="115" mass="12341">MALRLRVWRSRSRLEAAEPPLADDDPYALYLRWVEAGRPALDDSEPGAGAGAETPRAGDPDDFATDDETVDELADAPSAGARAAATPSARHVNAVDASTGATSSFQRRFRLFGRR</sequence>
<feature type="region of interest" description="Disordered" evidence="1">
    <location>
        <begin position="39"/>
        <end position="102"/>
    </location>
</feature>
<evidence type="ECO:0000313" key="2">
    <source>
        <dbReference type="EMBL" id="GAA1797985.1"/>
    </source>
</evidence>
<feature type="compositionally biased region" description="Low complexity" evidence="1">
    <location>
        <begin position="75"/>
        <end position="90"/>
    </location>
</feature>
<dbReference type="Proteomes" id="UP001500002">
    <property type="component" value="Unassembled WGS sequence"/>
</dbReference>
<accession>A0ABN2LRZ0</accession>
<reference evidence="2 3" key="1">
    <citation type="journal article" date="2019" name="Int. J. Syst. Evol. Microbiol.">
        <title>The Global Catalogue of Microorganisms (GCM) 10K type strain sequencing project: providing services to taxonomists for standard genome sequencing and annotation.</title>
        <authorList>
            <consortium name="The Broad Institute Genomics Platform"/>
            <consortium name="The Broad Institute Genome Sequencing Center for Infectious Disease"/>
            <person name="Wu L."/>
            <person name="Ma J."/>
        </authorList>
    </citation>
    <scope>NUCLEOTIDE SEQUENCE [LARGE SCALE GENOMIC DNA]</scope>
    <source>
        <strain evidence="2 3">JCM 14322</strain>
    </source>
</reference>
<evidence type="ECO:0000313" key="3">
    <source>
        <dbReference type="Proteomes" id="UP001500002"/>
    </source>
</evidence>
<name>A0ABN2LRZ0_9MICO</name>
<keyword evidence="3" id="KW-1185">Reference proteome</keyword>
<proteinExistence type="predicted"/>
<protein>
    <submittedName>
        <fullName evidence="2">Uncharacterized protein</fullName>
    </submittedName>
</protein>